<feature type="coiled-coil region" evidence="8">
    <location>
        <begin position="469"/>
        <end position="496"/>
    </location>
</feature>
<keyword evidence="10" id="KW-1185">Reference proteome</keyword>
<dbReference type="Proteomes" id="UP001275436">
    <property type="component" value="Unassembled WGS sequence"/>
</dbReference>
<name>A0ABQ5TJ14_9BACI</name>
<keyword evidence="3 8" id="KW-1133">Transmembrane helix</keyword>
<keyword evidence="7 8" id="KW-0131">Cell cycle</keyword>
<reference evidence="9 10" key="1">
    <citation type="submission" date="2023-02" db="EMBL/GenBank/DDBJ databases">
        <title>Oceanobacillus kimchii IFOP_LL358 isolated form Alexandrium catenella lab strain.</title>
        <authorList>
            <person name="Gajardo G."/>
            <person name="Ueki S."/>
            <person name="Maruyama F."/>
        </authorList>
    </citation>
    <scope>NUCLEOTIDE SEQUENCE [LARGE SCALE GENOMIC DNA]</scope>
    <source>
        <strain evidence="9 10">IFOP_LL358</strain>
    </source>
</reference>
<comment type="function">
    <text evidence="8">Negative regulator of FtsZ ring formation; modulates the frequency and position of FtsZ ring formation. Inhibits FtsZ ring formation at polar sites. Interacts either with FtsZ or with one of its binding partners to promote depolymerization.</text>
</comment>
<dbReference type="Gene3D" id="1.10.287.2610">
    <property type="match status" value="1"/>
</dbReference>
<organism evidence="9 10">
    <name type="scientific">Oceanobacillus kimchii</name>
    <dbReference type="NCBI Taxonomy" id="746691"/>
    <lineage>
        <taxon>Bacteria</taxon>
        <taxon>Bacillati</taxon>
        <taxon>Bacillota</taxon>
        <taxon>Bacilli</taxon>
        <taxon>Bacillales</taxon>
        <taxon>Bacillaceae</taxon>
        <taxon>Oceanobacillus</taxon>
    </lineage>
</organism>
<keyword evidence="8" id="KW-1003">Cell membrane</keyword>
<evidence type="ECO:0000256" key="5">
    <source>
        <dbReference type="ARBA" id="ARBA00023136"/>
    </source>
</evidence>
<protein>
    <recommendedName>
        <fullName evidence="8">Septation ring formation regulator EzrA</fullName>
    </recommendedName>
</protein>
<evidence type="ECO:0000313" key="9">
    <source>
        <dbReference type="EMBL" id="GLO66863.1"/>
    </source>
</evidence>
<comment type="caution">
    <text evidence="9">The sequence shown here is derived from an EMBL/GenBank/DDBJ whole genome shotgun (WGS) entry which is preliminary data.</text>
</comment>
<comment type="similarity">
    <text evidence="8">Belongs to the EzrA family.</text>
</comment>
<proteinExistence type="inferred from homology"/>
<keyword evidence="6 8" id="KW-0717">Septation</keyword>
<accession>A0ABQ5TJ14</accession>
<keyword evidence="4 8" id="KW-0175">Coiled coil</keyword>
<dbReference type="NCBIfam" id="NF003413">
    <property type="entry name" value="PRK04778.1-7"/>
    <property type="match status" value="1"/>
</dbReference>
<feature type="coiled-coil region" evidence="8">
    <location>
        <begin position="317"/>
        <end position="431"/>
    </location>
</feature>
<dbReference type="HAMAP" id="MF_00728">
    <property type="entry name" value="EzrA"/>
    <property type="match status" value="1"/>
</dbReference>
<dbReference type="Pfam" id="PF06160">
    <property type="entry name" value="EzrA"/>
    <property type="match status" value="1"/>
</dbReference>
<feature type="topological domain" description="Extracellular" evidence="8">
    <location>
        <begin position="1"/>
        <end position="2"/>
    </location>
</feature>
<dbReference type="EMBL" id="BSKO01000001">
    <property type="protein sequence ID" value="GLO66863.1"/>
    <property type="molecule type" value="Genomic_DNA"/>
</dbReference>
<evidence type="ECO:0000256" key="4">
    <source>
        <dbReference type="ARBA" id="ARBA00023054"/>
    </source>
</evidence>
<keyword evidence="1 8" id="KW-0132">Cell division</keyword>
<dbReference type="InterPro" id="IPR010379">
    <property type="entry name" value="EzrA"/>
</dbReference>
<feature type="coiled-coil region" evidence="8">
    <location>
        <begin position="105"/>
        <end position="139"/>
    </location>
</feature>
<gene>
    <name evidence="8 9" type="primary">ezrA</name>
    <name evidence="9" type="ORF">MACH08_26470</name>
</gene>
<dbReference type="RefSeq" id="WP_017797311.1">
    <property type="nucleotide sequence ID" value="NZ_BSKO01000001.1"/>
</dbReference>
<keyword evidence="2 8" id="KW-0812">Transmembrane</keyword>
<sequence length="564" mass="66211">MVFVISVILAIIVILTVGLILRKRIYDKVDHQEKWKMDIMARDVAQQISKIKSLNLSGETQEKFELWKGRWEHIITKELPDIEDHLFDAEDAADKFRMRRANNILSEGDQKLQNIEVQIEEILEELDELLSSEKTSREEVAQIVPTIKLLRKSLSQSRYQYGKAEKIFDKKLDDFDAQLATYEENVESGDYLEASRLIQILKEEIIEFENKMEQFPEILRRCKQDLPSQLEQVLSGIQEMKGNGYRVKHFGFDKEIITYQEHLKKLQQQLEEGDITDVSSKLDDIEERITEMYESLEGEAIAKNYLEQRIPEYQKSVSEIAATYDETKLEVEELKKAYFVENNDMERFFTVGKTISTLREQLKELQKDMDDDQKSHSDLQNIVEDGFNKIVQLEEQHEEFKKSIENLRKDEMEAREKLIEMRKQLYELNRKLKKSNIPGVPGFIWTRFETASAKNSQVVDALEDYPLDIAKVQHALSEAKQAVDQTHEQIDIMLDQAYLTEQVIQYANRYRSQHTVLNGKLKEAERLFRNYEYELSLEHAAKAVEEIEPGALKRIEENQLTLNR</sequence>
<evidence type="ECO:0000313" key="10">
    <source>
        <dbReference type="Proteomes" id="UP001275436"/>
    </source>
</evidence>
<evidence type="ECO:0000256" key="6">
    <source>
        <dbReference type="ARBA" id="ARBA00023210"/>
    </source>
</evidence>
<feature type="topological domain" description="Cytoplasmic" evidence="8">
    <location>
        <begin position="22"/>
        <end position="564"/>
    </location>
</feature>
<comment type="subcellular location">
    <subcellularLocation>
        <location evidence="8">Cell membrane</location>
        <topology evidence="8">Single-pass membrane protein</topology>
    </subcellularLocation>
    <text evidence="8">Colocalized with FtsZ to the nascent septal site.</text>
</comment>
<evidence type="ECO:0000256" key="8">
    <source>
        <dbReference type="HAMAP-Rule" id="MF_00728"/>
    </source>
</evidence>
<keyword evidence="5 8" id="KW-0472">Membrane</keyword>
<evidence type="ECO:0000256" key="1">
    <source>
        <dbReference type="ARBA" id="ARBA00022618"/>
    </source>
</evidence>
<evidence type="ECO:0000256" key="7">
    <source>
        <dbReference type="ARBA" id="ARBA00023306"/>
    </source>
</evidence>
<evidence type="ECO:0000256" key="3">
    <source>
        <dbReference type="ARBA" id="ARBA00022989"/>
    </source>
</evidence>
<evidence type="ECO:0000256" key="2">
    <source>
        <dbReference type="ARBA" id="ARBA00022692"/>
    </source>
</evidence>